<keyword evidence="2" id="KW-0732">Signal</keyword>
<gene>
    <name evidence="4" type="ORF">OKA05_24395</name>
</gene>
<reference evidence="4 5" key="1">
    <citation type="submission" date="2022-10" db="EMBL/GenBank/DDBJ databases">
        <title>Luteolibacter arcticus strain CCTCC AB 2014275, whole genome shotgun sequencing project.</title>
        <authorList>
            <person name="Zhao G."/>
            <person name="Shen L."/>
        </authorList>
    </citation>
    <scope>NUCLEOTIDE SEQUENCE [LARGE SCALE GENOMIC DNA]</scope>
    <source>
        <strain evidence="4 5">CCTCC AB 2014275</strain>
    </source>
</reference>
<feature type="signal peptide" evidence="2">
    <location>
        <begin position="1"/>
        <end position="29"/>
    </location>
</feature>
<evidence type="ECO:0000313" key="5">
    <source>
        <dbReference type="Proteomes" id="UP001320876"/>
    </source>
</evidence>
<evidence type="ECO:0000256" key="2">
    <source>
        <dbReference type="SAM" id="SignalP"/>
    </source>
</evidence>
<evidence type="ECO:0000259" key="3">
    <source>
        <dbReference type="PROSITE" id="PS50022"/>
    </source>
</evidence>
<dbReference type="Gene3D" id="2.60.120.200">
    <property type="match status" value="1"/>
</dbReference>
<dbReference type="Gene3D" id="2.60.40.10">
    <property type="entry name" value="Immunoglobulins"/>
    <property type="match status" value="1"/>
</dbReference>
<dbReference type="Gene3D" id="2.60.120.260">
    <property type="entry name" value="Galactose-binding domain-like"/>
    <property type="match status" value="2"/>
</dbReference>
<dbReference type="PROSITE" id="PS50022">
    <property type="entry name" value="FA58C_3"/>
    <property type="match status" value="2"/>
</dbReference>
<feature type="region of interest" description="Disordered" evidence="1">
    <location>
        <begin position="259"/>
        <end position="278"/>
    </location>
</feature>
<dbReference type="Proteomes" id="UP001320876">
    <property type="component" value="Unassembled WGS sequence"/>
</dbReference>
<feature type="domain" description="F5/8 type C" evidence="3">
    <location>
        <begin position="467"/>
        <end position="561"/>
    </location>
</feature>
<sequence>MKTKKPLNQPIRRLVVGAFALSALHPAHAVEISSGGTQSVLEVGYDDDTVPGNTSDFRSKGGKLFIHPNGWSGAGATNDTQRAAIVSLFPAPPIIESTAGGGSGASAYGFYNTFVKAWYSTLDTVCINNLESLPTAETTAARNAYAARCSAIAVIASANGYPDSYLSSNPFSSSAFNLLRANILAAGGVATDAPPQYYFDRGAPYRQWTADLLGWAYANEVRTICLIYARDTGWFYDDTRSYVADLIARGARVTDWTPHQYDSNRDSNPFTPLGDEKRASSGNYTALRLAEFEEGFPVSSATTNSTDSNRNPQYLIDGDLTGNYGSIDRIGQYYQFDFGQDRPVSGVGLAFYLGDQRNHTFTVQTSTNGTTWTNRRTNAVSSGNSAGLEDFYFPEVTARYLRIVNGGNSANNLLALHEARSLGWHPDQPFFKGLTASAPNAQSGFPASNLVDEDGLFTTRCSVGNINDYMQIDLGTTRTVKGVTVAVYNGVTRRQRFDVQVSTDGTDFTTVLSDVQTNGATKWNEDFLFSVARSARYVRFVNRGNNDTTAPNAMALTRAGAWGATVAPVPLAVTINTPAEGATFVQGNNLTVNASATGGTISNLKLSVNGVLMHQENIAPYDWSATSDAELGDLAAGLYDLSVTATANDGNTGTATRQIAVGLADGSGLALTELSPLVERFSVRATAPGSYTVRAAGTDLWGTADQGGIVTMPVAGDAVAVVKVESLADIDPFSKAGLIFRDSVDPAAANVALVVTASNGLRFQIRPTSGAASTSTAVTGISAPVWLRLSRQGNVFTAAYSTNGTTWTSAGTKTANLAATAPAGLAVTSHDDTQSTTATFSDLRLESANSLPGWRALIFSPADLSNPAISGDDADPDNDSLTNFHEFITDLNPHLDDRSLNRVQGTKDDLPSFRLQFRQRKDLGGVTRVFQHSSNLTDWPSVSPTSIELLQDLGNAATYEASFPFVGEAAFFRVRYEP</sequence>
<proteinExistence type="predicted"/>
<evidence type="ECO:0000313" key="4">
    <source>
        <dbReference type="EMBL" id="MCW1925720.1"/>
    </source>
</evidence>
<dbReference type="InterPro" id="IPR000421">
    <property type="entry name" value="FA58C"/>
</dbReference>
<dbReference type="SUPFAM" id="SSF49785">
    <property type="entry name" value="Galactose-binding domain-like"/>
    <property type="match status" value="2"/>
</dbReference>
<dbReference type="InterPro" id="IPR008979">
    <property type="entry name" value="Galactose-bd-like_sf"/>
</dbReference>
<dbReference type="RefSeq" id="WP_264489827.1">
    <property type="nucleotide sequence ID" value="NZ_JAPDDT010000016.1"/>
</dbReference>
<evidence type="ECO:0000256" key="1">
    <source>
        <dbReference type="SAM" id="MobiDB-lite"/>
    </source>
</evidence>
<comment type="caution">
    <text evidence="4">The sequence shown here is derived from an EMBL/GenBank/DDBJ whole genome shotgun (WGS) entry which is preliminary data.</text>
</comment>
<accession>A0ABT3GQC1</accession>
<dbReference type="InterPro" id="IPR013320">
    <property type="entry name" value="ConA-like_dom_sf"/>
</dbReference>
<dbReference type="EMBL" id="JAPDDT010000016">
    <property type="protein sequence ID" value="MCW1925720.1"/>
    <property type="molecule type" value="Genomic_DNA"/>
</dbReference>
<feature type="domain" description="F5/8 type C" evidence="3">
    <location>
        <begin position="280"/>
        <end position="424"/>
    </location>
</feature>
<feature type="chain" id="PRO_5045329316" evidence="2">
    <location>
        <begin position="30"/>
        <end position="978"/>
    </location>
</feature>
<keyword evidence="5" id="KW-1185">Reference proteome</keyword>
<protein>
    <submittedName>
        <fullName evidence="4">Discoidin domain-containing protein</fullName>
    </submittedName>
</protein>
<name>A0ABT3GQC1_9BACT</name>
<organism evidence="4 5">
    <name type="scientific">Luteolibacter arcticus</name>
    <dbReference type="NCBI Taxonomy" id="1581411"/>
    <lineage>
        <taxon>Bacteria</taxon>
        <taxon>Pseudomonadati</taxon>
        <taxon>Verrucomicrobiota</taxon>
        <taxon>Verrucomicrobiia</taxon>
        <taxon>Verrucomicrobiales</taxon>
        <taxon>Verrucomicrobiaceae</taxon>
        <taxon>Luteolibacter</taxon>
    </lineage>
</organism>
<dbReference type="SUPFAM" id="SSF49899">
    <property type="entry name" value="Concanavalin A-like lectins/glucanases"/>
    <property type="match status" value="1"/>
</dbReference>
<dbReference type="Pfam" id="PF00754">
    <property type="entry name" value="F5_F8_type_C"/>
    <property type="match status" value="2"/>
</dbReference>
<dbReference type="InterPro" id="IPR013783">
    <property type="entry name" value="Ig-like_fold"/>
</dbReference>
<dbReference type="Pfam" id="PF17957">
    <property type="entry name" value="Big_7"/>
    <property type="match status" value="1"/>
</dbReference>